<evidence type="ECO:0000256" key="10">
    <source>
        <dbReference type="HAMAP-Rule" id="MF_00120"/>
    </source>
</evidence>
<keyword evidence="13" id="KW-1185">Reference proteome</keyword>
<organism evidence="12 13">
    <name type="scientific">Jeongeupia chitinilytica</name>
    <dbReference type="NCBI Taxonomy" id="1041641"/>
    <lineage>
        <taxon>Bacteria</taxon>
        <taxon>Pseudomonadati</taxon>
        <taxon>Pseudomonadota</taxon>
        <taxon>Betaproteobacteria</taxon>
        <taxon>Neisseriales</taxon>
        <taxon>Chitinibacteraceae</taxon>
        <taxon>Jeongeupia</taxon>
    </lineage>
</organism>
<reference evidence="13" key="1">
    <citation type="journal article" date="2019" name="Int. J. Syst. Evol. Microbiol.">
        <title>The Global Catalogue of Microorganisms (GCM) 10K type strain sequencing project: providing services to taxonomists for standard genome sequencing and annotation.</title>
        <authorList>
            <consortium name="The Broad Institute Genomics Platform"/>
            <consortium name="The Broad Institute Genome Sequencing Center for Infectious Disease"/>
            <person name="Wu L."/>
            <person name="Ma J."/>
        </authorList>
    </citation>
    <scope>NUCLEOTIDE SEQUENCE [LARGE SCALE GENOMIC DNA]</scope>
    <source>
        <strain evidence="13">KCTC 23701</strain>
    </source>
</reference>
<proteinExistence type="inferred from homology"/>
<accession>A0ABQ3H574</accession>
<dbReference type="Gene3D" id="3.90.1300.10">
    <property type="entry name" value="Amidase signature (AS) domain"/>
    <property type="match status" value="1"/>
</dbReference>
<feature type="active site" description="Acyl-ester intermediate" evidence="10">
    <location>
        <position position="174"/>
    </location>
</feature>
<evidence type="ECO:0000256" key="2">
    <source>
        <dbReference type="ARBA" id="ARBA00011123"/>
    </source>
</evidence>
<dbReference type="HAMAP" id="MF_00120">
    <property type="entry name" value="GatA"/>
    <property type="match status" value="1"/>
</dbReference>
<dbReference type="EMBL" id="BMYO01000011">
    <property type="protein sequence ID" value="GHD69101.1"/>
    <property type="molecule type" value="Genomic_DNA"/>
</dbReference>
<evidence type="ECO:0000256" key="6">
    <source>
        <dbReference type="ARBA" id="ARBA00022741"/>
    </source>
</evidence>
<dbReference type="SUPFAM" id="SSF75304">
    <property type="entry name" value="Amidase signature (AS) enzymes"/>
    <property type="match status" value="1"/>
</dbReference>
<feature type="domain" description="Amidase" evidence="11">
    <location>
        <begin position="22"/>
        <end position="463"/>
    </location>
</feature>
<comment type="function">
    <text evidence="10">Allows the formation of correctly charged Gln-tRNA(Gln) through the transamidation of misacylated Glu-tRNA(Gln) in organisms which lack glutaminyl-tRNA synthetase. The reaction takes place in the presence of glutamine and ATP through an activated gamma-phospho-Glu-tRNA(Gln).</text>
</comment>
<dbReference type="Proteomes" id="UP000604737">
    <property type="component" value="Unassembled WGS sequence"/>
</dbReference>
<protein>
    <recommendedName>
        <fullName evidence="4 10">Glutamyl-tRNA(Gln) amidotransferase subunit A</fullName>
        <shortName evidence="10">Glu-ADT subunit A</shortName>
        <ecNumber evidence="3 10">6.3.5.7</ecNumber>
    </recommendedName>
</protein>
<dbReference type="Pfam" id="PF01425">
    <property type="entry name" value="Amidase"/>
    <property type="match status" value="1"/>
</dbReference>
<dbReference type="InterPro" id="IPR004412">
    <property type="entry name" value="GatA"/>
</dbReference>
<evidence type="ECO:0000259" key="11">
    <source>
        <dbReference type="Pfam" id="PF01425"/>
    </source>
</evidence>
<dbReference type="PROSITE" id="PS00571">
    <property type="entry name" value="AMIDASES"/>
    <property type="match status" value="1"/>
</dbReference>
<evidence type="ECO:0000256" key="1">
    <source>
        <dbReference type="ARBA" id="ARBA00008069"/>
    </source>
</evidence>
<dbReference type="PANTHER" id="PTHR11895">
    <property type="entry name" value="TRANSAMIDASE"/>
    <property type="match status" value="1"/>
</dbReference>
<evidence type="ECO:0000256" key="3">
    <source>
        <dbReference type="ARBA" id="ARBA00012739"/>
    </source>
</evidence>
<gene>
    <name evidence="10 12" type="primary">gatA</name>
    <name evidence="12" type="ORF">GCM10007350_35370</name>
</gene>
<comment type="catalytic activity">
    <reaction evidence="9 10">
        <text>L-glutamyl-tRNA(Gln) + L-glutamine + ATP + H2O = L-glutaminyl-tRNA(Gln) + L-glutamate + ADP + phosphate + H(+)</text>
        <dbReference type="Rhea" id="RHEA:17521"/>
        <dbReference type="Rhea" id="RHEA-COMP:9681"/>
        <dbReference type="Rhea" id="RHEA-COMP:9684"/>
        <dbReference type="ChEBI" id="CHEBI:15377"/>
        <dbReference type="ChEBI" id="CHEBI:15378"/>
        <dbReference type="ChEBI" id="CHEBI:29985"/>
        <dbReference type="ChEBI" id="CHEBI:30616"/>
        <dbReference type="ChEBI" id="CHEBI:43474"/>
        <dbReference type="ChEBI" id="CHEBI:58359"/>
        <dbReference type="ChEBI" id="CHEBI:78520"/>
        <dbReference type="ChEBI" id="CHEBI:78521"/>
        <dbReference type="ChEBI" id="CHEBI:456216"/>
        <dbReference type="EC" id="6.3.5.7"/>
    </reaction>
</comment>
<sequence length="482" mass="51094">MIEKSLKQLSGMLAAKDVSAVELATEYLGRIKANAALNAFIATDEARTLAQAQAADAARAAGNAGALTGIPVAHKDIFCQQGWVASCGSKMLKNFVAPYNAHVIEQCDAAGLVTLGRTNMDEFAMGSSNENSAFGAVLNPWDRKAVPGGSSGGSAAAVAARLAPIATGTDTGGSIRQPASFCGVTGIKPTYGIVSRFGMIAYASSLDQGGPFGKSAEDCALLLNVMAGFDERDATSLQHDKEDYARDLDAPLAGLRIGLPREYFAEGLAADVAKAIDAAIAEYKKLGATVVDISLPNTRLAIPSYYVIAPAEASSNLSRFDGVRYGHRAADYDGLTEMYEKSRAEGFGWEVKRRILTGTYVLSHGYYDAYYLQAQKIRRIIADDFQKAFADCDLIMGPVAPGTAWNLGDKNADPVAMYLEDIYTLGVNLAGLPGMSVPAGFDAAGRPIGLQIIGNYFAEAKMLNTAHRFQQATDWHQKAPAL</sequence>
<name>A0ABQ3H574_9NEIS</name>
<evidence type="ECO:0000256" key="9">
    <source>
        <dbReference type="ARBA" id="ARBA00047407"/>
    </source>
</evidence>
<comment type="subunit">
    <text evidence="2 10">Heterotrimer of A, B and C subunits.</text>
</comment>
<comment type="similarity">
    <text evidence="1 10">Belongs to the amidase family. GatA subfamily.</text>
</comment>
<keyword evidence="5 10" id="KW-0436">Ligase</keyword>
<dbReference type="InterPro" id="IPR000120">
    <property type="entry name" value="Amidase"/>
</dbReference>
<evidence type="ECO:0000256" key="7">
    <source>
        <dbReference type="ARBA" id="ARBA00022840"/>
    </source>
</evidence>
<feature type="active site" description="Charge relay system" evidence="10">
    <location>
        <position position="75"/>
    </location>
</feature>
<dbReference type="InterPro" id="IPR023631">
    <property type="entry name" value="Amidase_dom"/>
</dbReference>
<dbReference type="RefSeq" id="WP_189462287.1">
    <property type="nucleotide sequence ID" value="NZ_BMYO01000011.1"/>
</dbReference>
<feature type="active site" description="Charge relay system" evidence="10">
    <location>
        <position position="150"/>
    </location>
</feature>
<evidence type="ECO:0000313" key="13">
    <source>
        <dbReference type="Proteomes" id="UP000604737"/>
    </source>
</evidence>
<comment type="caution">
    <text evidence="12">The sequence shown here is derived from an EMBL/GenBank/DDBJ whole genome shotgun (WGS) entry which is preliminary data.</text>
</comment>
<evidence type="ECO:0000256" key="4">
    <source>
        <dbReference type="ARBA" id="ARBA00014428"/>
    </source>
</evidence>
<dbReference type="InterPro" id="IPR036928">
    <property type="entry name" value="AS_sf"/>
</dbReference>
<keyword evidence="8 10" id="KW-0648">Protein biosynthesis</keyword>
<evidence type="ECO:0000256" key="5">
    <source>
        <dbReference type="ARBA" id="ARBA00022598"/>
    </source>
</evidence>
<dbReference type="PANTHER" id="PTHR11895:SF151">
    <property type="entry name" value="GLUTAMYL-TRNA(GLN) AMIDOTRANSFERASE SUBUNIT A"/>
    <property type="match status" value="1"/>
</dbReference>
<keyword evidence="7 10" id="KW-0067">ATP-binding</keyword>
<dbReference type="InterPro" id="IPR020556">
    <property type="entry name" value="Amidase_CS"/>
</dbReference>
<dbReference type="NCBIfam" id="TIGR00132">
    <property type="entry name" value="gatA"/>
    <property type="match status" value="1"/>
</dbReference>
<evidence type="ECO:0000256" key="8">
    <source>
        <dbReference type="ARBA" id="ARBA00022917"/>
    </source>
</evidence>
<dbReference type="EC" id="6.3.5.7" evidence="3 10"/>
<keyword evidence="6 10" id="KW-0547">Nucleotide-binding</keyword>
<evidence type="ECO:0000313" key="12">
    <source>
        <dbReference type="EMBL" id="GHD69101.1"/>
    </source>
</evidence>